<dbReference type="InterPro" id="IPR038750">
    <property type="entry name" value="YczE/YyaS-like"/>
</dbReference>
<evidence type="ECO:0000313" key="2">
    <source>
        <dbReference type="EMBL" id="STR00698.1"/>
    </source>
</evidence>
<feature type="transmembrane region" description="Helical" evidence="1">
    <location>
        <begin position="178"/>
        <end position="202"/>
    </location>
</feature>
<name>A0A377R1R5_9NEIS</name>
<dbReference type="RefSeq" id="WP_115307935.1">
    <property type="nucleotide sequence ID" value="NZ_UGJJ01000001.1"/>
</dbReference>
<dbReference type="PANTHER" id="PTHR40078:SF1">
    <property type="entry name" value="INTEGRAL MEMBRANE PROTEIN"/>
    <property type="match status" value="1"/>
</dbReference>
<sequence>MAAGKARVLPDVPWAARSLWSHAPKPLAVLVAALLLCGIGEGMLVQAVLGSSPWTVLAQGVARQGGWNLGWVTFGISVLVMLLWLPLRMRPGAGTLLNMTLLAVSLGVFVQIVPPPQALWARVLLCAGGVAVMGAASALYLSCRLGAGPRDGLMVGLCMKTGWRVGIVRSLMEISVCGAGWLLGGTVGIGTLLFAFGVGWVVQWSLNLMERCFSPG</sequence>
<proteinExistence type="predicted"/>
<accession>A0A377R1R5</accession>
<dbReference type="Proteomes" id="UP000254293">
    <property type="component" value="Unassembled WGS sequence"/>
</dbReference>
<feature type="transmembrane region" description="Helical" evidence="1">
    <location>
        <begin position="69"/>
        <end position="87"/>
    </location>
</feature>
<reference evidence="2 3" key="1">
    <citation type="submission" date="2018-06" db="EMBL/GenBank/DDBJ databases">
        <authorList>
            <consortium name="Pathogen Informatics"/>
            <person name="Doyle S."/>
        </authorList>
    </citation>
    <scope>NUCLEOTIDE SEQUENCE [LARGE SCALE GENOMIC DNA]</scope>
    <source>
        <strain evidence="2 3">NCTC13336</strain>
    </source>
</reference>
<dbReference type="PANTHER" id="PTHR40078">
    <property type="entry name" value="INTEGRAL MEMBRANE PROTEIN-RELATED"/>
    <property type="match status" value="1"/>
</dbReference>
<feature type="transmembrane region" description="Helical" evidence="1">
    <location>
        <begin position="27"/>
        <end position="49"/>
    </location>
</feature>
<feature type="transmembrane region" description="Helical" evidence="1">
    <location>
        <begin position="94"/>
        <end position="113"/>
    </location>
</feature>
<dbReference type="EMBL" id="UGJJ01000001">
    <property type="protein sequence ID" value="STR00698.1"/>
    <property type="molecule type" value="Genomic_DNA"/>
</dbReference>
<keyword evidence="1" id="KW-0812">Transmembrane</keyword>
<keyword evidence="3" id="KW-1185">Reference proteome</keyword>
<keyword evidence="1" id="KW-0472">Membrane</keyword>
<dbReference type="AlphaFoldDB" id="A0A377R1R5"/>
<evidence type="ECO:0000313" key="3">
    <source>
        <dbReference type="Proteomes" id="UP000254293"/>
    </source>
</evidence>
<gene>
    <name evidence="2" type="ORF">NCTC13336_00910</name>
</gene>
<evidence type="ECO:0000256" key="1">
    <source>
        <dbReference type="SAM" id="Phobius"/>
    </source>
</evidence>
<dbReference type="OrthoDB" id="154912at2"/>
<feature type="transmembrane region" description="Helical" evidence="1">
    <location>
        <begin position="119"/>
        <end position="141"/>
    </location>
</feature>
<protein>
    <submittedName>
        <fullName evidence="2">Uncharacterized BCR, YitT family COG1284</fullName>
    </submittedName>
</protein>
<organism evidence="2 3">
    <name type="scientific">Kingella potus</name>
    <dbReference type="NCBI Taxonomy" id="265175"/>
    <lineage>
        <taxon>Bacteria</taxon>
        <taxon>Pseudomonadati</taxon>
        <taxon>Pseudomonadota</taxon>
        <taxon>Betaproteobacteria</taxon>
        <taxon>Neisseriales</taxon>
        <taxon>Neisseriaceae</taxon>
        <taxon>Kingella</taxon>
    </lineage>
</organism>
<keyword evidence="1" id="KW-1133">Transmembrane helix</keyword>
<dbReference type="Pfam" id="PF19700">
    <property type="entry name" value="DUF6198"/>
    <property type="match status" value="1"/>
</dbReference>